<keyword evidence="2" id="KW-0472">Membrane</keyword>
<dbReference type="RefSeq" id="WP_050058531.1">
    <property type="nucleotide sequence ID" value="NZ_JACHEK010000003.1"/>
</dbReference>
<feature type="transmembrane region" description="Helical" evidence="2">
    <location>
        <begin position="387"/>
        <end position="406"/>
    </location>
</feature>
<protein>
    <submittedName>
        <fullName evidence="3">Uncharacterized protein</fullName>
    </submittedName>
</protein>
<feature type="transmembrane region" description="Helical" evidence="2">
    <location>
        <begin position="275"/>
        <end position="295"/>
    </location>
</feature>
<evidence type="ECO:0000313" key="4">
    <source>
        <dbReference type="Proteomes" id="UP000538666"/>
    </source>
</evidence>
<organism evidence="3 4">
    <name type="scientific">Silvibacterium bohemicum</name>
    <dbReference type="NCBI Taxonomy" id="1577686"/>
    <lineage>
        <taxon>Bacteria</taxon>
        <taxon>Pseudomonadati</taxon>
        <taxon>Acidobacteriota</taxon>
        <taxon>Terriglobia</taxon>
        <taxon>Terriglobales</taxon>
        <taxon>Acidobacteriaceae</taxon>
        <taxon>Silvibacterium</taxon>
    </lineage>
</organism>
<gene>
    <name evidence="3" type="ORF">HNQ77_001855</name>
</gene>
<evidence type="ECO:0000313" key="3">
    <source>
        <dbReference type="EMBL" id="MBB6143906.1"/>
    </source>
</evidence>
<proteinExistence type="predicted"/>
<feature type="compositionally biased region" description="Polar residues" evidence="1">
    <location>
        <begin position="97"/>
        <end position="125"/>
    </location>
</feature>
<accession>A0A841JRF6</accession>
<evidence type="ECO:0000256" key="2">
    <source>
        <dbReference type="SAM" id="Phobius"/>
    </source>
</evidence>
<dbReference type="Proteomes" id="UP000538666">
    <property type="component" value="Unassembled WGS sequence"/>
</dbReference>
<comment type="caution">
    <text evidence="3">The sequence shown here is derived from an EMBL/GenBank/DDBJ whole genome shotgun (WGS) entry which is preliminary data.</text>
</comment>
<sequence length="551" mass="58439">MAGDPDEKRVGKEHPVDREFLLKEHAIDAGLLGWAIGFGLATFGVAALLDALQVPWKITLAWTLLSWGILVSLEPGLISILLRPHEALTPRKRRAKTASSSPEKSGAEGTSKSETQDPTQDSDTEGSARSERPAPADRHEPVFWIEEFRLLRRTSSRRMLELVLMIALAELGFAGSRATRPITQPTVKLSDAGKSALCKCLDHPCDKASGDHAGSGDGRTAGCGDRGFGQGGDVGGNYGTGNVAPSQTTLRIAPELEKALQQFLEKQQDSRGSPFPWGVAGVVVVILIAAAIIVAGRVAKEHPATAAPLGAAGLAAAAIKEADHLSRLDPSSFYFVLALFAAAGAFAVLFGWRETRRGSNGAVDATGTGEQKKHEGSSKLVESPMNTLFSVAILLWAVMVVCYRVSAPPKVTDTNPPVQKTSIQVTAIPLPPIKDFSAYSDDVPQPGKTIAGLASSAEGQGARTGDLLILLGSADCQAIHAPGDSNEKLAGRRANAVRDLLLPRNLMPQESILAKSLEQYNKCKESGDLRAVFPILIHTSDEGTEKHPTTE</sequence>
<dbReference type="OrthoDB" id="10021212at2"/>
<feature type="region of interest" description="Disordered" evidence="1">
    <location>
        <begin position="360"/>
        <end position="379"/>
    </location>
</feature>
<evidence type="ECO:0000256" key="1">
    <source>
        <dbReference type="SAM" id="MobiDB-lite"/>
    </source>
</evidence>
<feature type="transmembrane region" description="Helical" evidence="2">
    <location>
        <begin position="61"/>
        <end position="82"/>
    </location>
</feature>
<feature type="transmembrane region" description="Helical" evidence="2">
    <location>
        <begin position="331"/>
        <end position="352"/>
    </location>
</feature>
<feature type="compositionally biased region" description="Basic and acidic residues" evidence="1">
    <location>
        <begin position="126"/>
        <end position="136"/>
    </location>
</feature>
<keyword evidence="2" id="KW-1133">Transmembrane helix</keyword>
<feature type="transmembrane region" description="Helical" evidence="2">
    <location>
        <begin position="31"/>
        <end position="49"/>
    </location>
</feature>
<keyword evidence="4" id="KW-1185">Reference proteome</keyword>
<name>A0A841JRF6_9BACT</name>
<keyword evidence="2" id="KW-0812">Transmembrane</keyword>
<dbReference type="AlphaFoldDB" id="A0A841JRF6"/>
<dbReference type="EMBL" id="JACHEK010000003">
    <property type="protein sequence ID" value="MBB6143906.1"/>
    <property type="molecule type" value="Genomic_DNA"/>
</dbReference>
<feature type="region of interest" description="Disordered" evidence="1">
    <location>
        <begin position="91"/>
        <end position="136"/>
    </location>
</feature>
<reference evidence="3 4" key="1">
    <citation type="submission" date="2020-08" db="EMBL/GenBank/DDBJ databases">
        <title>Genomic Encyclopedia of Type Strains, Phase IV (KMG-IV): sequencing the most valuable type-strain genomes for metagenomic binning, comparative biology and taxonomic classification.</title>
        <authorList>
            <person name="Goeker M."/>
        </authorList>
    </citation>
    <scope>NUCLEOTIDE SEQUENCE [LARGE SCALE GENOMIC DNA]</scope>
    <source>
        <strain evidence="3 4">DSM 103733</strain>
    </source>
</reference>